<dbReference type="PROSITE" id="PS00108">
    <property type="entry name" value="PROTEIN_KINASE_ST"/>
    <property type="match status" value="1"/>
</dbReference>
<dbReference type="PROSITE" id="PS50011">
    <property type="entry name" value="PROTEIN_KINASE_DOM"/>
    <property type="match status" value="1"/>
</dbReference>
<keyword evidence="2" id="KW-0723">Serine/threonine-protein kinase</keyword>
<accession>A0A444XMM5</accession>
<protein>
    <recommendedName>
        <fullName evidence="1">non-specific serine/threonine protein kinase</fullName>
        <ecNumber evidence="1">2.7.11.1</ecNumber>
    </recommendedName>
</protein>
<evidence type="ECO:0000256" key="1">
    <source>
        <dbReference type="ARBA" id="ARBA00012513"/>
    </source>
</evidence>
<dbReference type="Gene3D" id="1.10.510.10">
    <property type="entry name" value="Transferase(Phosphotransferase) domain 1"/>
    <property type="match status" value="1"/>
</dbReference>
<evidence type="ECO:0000313" key="11">
    <source>
        <dbReference type="EMBL" id="RYQ90855.1"/>
    </source>
</evidence>
<sequence>MNGVTHLEPEPDDPSEFVEVDPTGRYGRYNEILGKGASKTVYRAFDEYQGIEVAWNQVKLYDFLQSPEDLERLYCEIHLLKTLKHKNIMKFYTSWVDTANRNINFVTELFTSGTLRQYRLKHKRVHIRAVKHWCRQILRGLLYLHSHDPPVIHRDLKCDNIFINGNQGEVKIGDLGLAAILRKSHAAHCVGTPEFMAPEVYEEAYNELVDIYSFGMCILEMVTFEYPYSECTHPAQIYKKVISGKKPDALYKVKDPEVREFVEKCLATVSLRLSARELLDDPFLRVDDYDYDLRPVDGDWSSHPAEIEPNGIELFEYHDDDDEETSEDVDISIKGKRKDDGGIFLRLRIADKEGRIRNIYFPFDIEMDTAISVAAEMVAELDITDQDVTRIADMIDGEIASLVPDWRRGPGIDESPRFSNQGSKNPKLGECCRRGCTSMHGRFEEITFESGTHDLSTIRSLCCDLEGDYEEEIQKELRWLKAKYQMELRELKDQHLGLMPKSSSSNSNDKEENKTEHQLVMPLHLLTKTLKASNNNNVIHLKPFTMLPHSLHRTVSLPVDAVDV</sequence>
<dbReference type="Pfam" id="PF12202">
    <property type="entry name" value="OSR1_C"/>
    <property type="match status" value="1"/>
</dbReference>
<evidence type="ECO:0000256" key="4">
    <source>
        <dbReference type="ARBA" id="ARBA00022741"/>
    </source>
</evidence>
<keyword evidence="12" id="KW-1185">Reference proteome</keyword>
<feature type="domain" description="Protein kinase" evidence="10">
    <location>
        <begin position="27"/>
        <end position="284"/>
    </location>
</feature>
<keyword evidence="6" id="KW-0067">ATP-binding</keyword>
<dbReference type="InterPro" id="IPR008271">
    <property type="entry name" value="Ser/Thr_kinase_AS"/>
</dbReference>
<dbReference type="InterPro" id="IPR050588">
    <property type="entry name" value="WNK_Ser-Thr_kinase"/>
</dbReference>
<dbReference type="CDD" id="cd13983">
    <property type="entry name" value="STKc_WNK"/>
    <property type="match status" value="1"/>
</dbReference>
<dbReference type="FunFam" id="3.30.200.20:FF:000075">
    <property type="entry name" value="Probable serine/threonine-protein kinase WNK1"/>
    <property type="match status" value="1"/>
</dbReference>
<dbReference type="InterPro" id="IPR011009">
    <property type="entry name" value="Kinase-like_dom_sf"/>
</dbReference>
<evidence type="ECO:0000256" key="7">
    <source>
        <dbReference type="ARBA" id="ARBA00047899"/>
    </source>
</evidence>
<evidence type="ECO:0000313" key="12">
    <source>
        <dbReference type="Proteomes" id="UP000289738"/>
    </source>
</evidence>
<comment type="caution">
    <text evidence="11">The sequence shown here is derived from an EMBL/GenBank/DDBJ whole genome shotgun (WGS) entry which is preliminary data.</text>
</comment>
<dbReference type="SMART" id="SM00220">
    <property type="entry name" value="S_TKc"/>
    <property type="match status" value="1"/>
</dbReference>
<organism evidence="11 12">
    <name type="scientific">Arachis hypogaea</name>
    <name type="common">Peanut</name>
    <dbReference type="NCBI Taxonomy" id="3818"/>
    <lineage>
        <taxon>Eukaryota</taxon>
        <taxon>Viridiplantae</taxon>
        <taxon>Streptophyta</taxon>
        <taxon>Embryophyta</taxon>
        <taxon>Tracheophyta</taxon>
        <taxon>Spermatophyta</taxon>
        <taxon>Magnoliopsida</taxon>
        <taxon>eudicotyledons</taxon>
        <taxon>Gunneridae</taxon>
        <taxon>Pentapetalae</taxon>
        <taxon>rosids</taxon>
        <taxon>fabids</taxon>
        <taxon>Fabales</taxon>
        <taxon>Fabaceae</taxon>
        <taxon>Papilionoideae</taxon>
        <taxon>50 kb inversion clade</taxon>
        <taxon>dalbergioids sensu lato</taxon>
        <taxon>Dalbergieae</taxon>
        <taxon>Pterocarpus clade</taxon>
        <taxon>Arachis</taxon>
    </lineage>
</organism>
<dbReference type="AlphaFoldDB" id="A0A444XMM5"/>
<evidence type="ECO:0000256" key="8">
    <source>
        <dbReference type="ARBA" id="ARBA00048679"/>
    </source>
</evidence>
<dbReference type="InterPro" id="IPR024678">
    <property type="entry name" value="Kinase_OSR1/WNK_CCT"/>
</dbReference>
<dbReference type="EC" id="2.7.11.1" evidence="1"/>
<keyword evidence="4" id="KW-0547">Nucleotide-binding</keyword>
<evidence type="ECO:0000256" key="5">
    <source>
        <dbReference type="ARBA" id="ARBA00022777"/>
    </source>
</evidence>
<keyword evidence="3" id="KW-0808">Transferase</keyword>
<gene>
    <name evidence="11" type="ORF">Ahy_B09g096822</name>
</gene>
<dbReference type="InterPro" id="IPR000719">
    <property type="entry name" value="Prot_kinase_dom"/>
</dbReference>
<dbReference type="Gene3D" id="3.30.200.20">
    <property type="entry name" value="Phosphorylase Kinase, domain 1"/>
    <property type="match status" value="1"/>
</dbReference>
<dbReference type="SUPFAM" id="SSF56112">
    <property type="entry name" value="Protein kinase-like (PK-like)"/>
    <property type="match status" value="1"/>
</dbReference>
<dbReference type="FunFam" id="1.10.510.10:FF:000046">
    <property type="entry name" value="probable serine/threonine-protein kinase WNK9"/>
    <property type="match status" value="1"/>
</dbReference>
<keyword evidence="5" id="KW-0418">Kinase</keyword>
<dbReference type="Pfam" id="PF00069">
    <property type="entry name" value="Pkinase"/>
    <property type="match status" value="1"/>
</dbReference>
<feature type="region of interest" description="Disordered" evidence="9">
    <location>
        <begin position="496"/>
        <end position="516"/>
    </location>
</feature>
<dbReference type="GO" id="GO:0005524">
    <property type="term" value="F:ATP binding"/>
    <property type="evidence" value="ECO:0007669"/>
    <property type="project" value="UniProtKB-KW"/>
</dbReference>
<name>A0A444XMM5_ARAHY</name>
<dbReference type="Proteomes" id="UP000289738">
    <property type="component" value="Chromosome B09"/>
</dbReference>
<comment type="catalytic activity">
    <reaction evidence="7">
        <text>L-threonyl-[protein] + ATP = O-phospho-L-threonyl-[protein] + ADP + H(+)</text>
        <dbReference type="Rhea" id="RHEA:46608"/>
        <dbReference type="Rhea" id="RHEA-COMP:11060"/>
        <dbReference type="Rhea" id="RHEA-COMP:11605"/>
        <dbReference type="ChEBI" id="CHEBI:15378"/>
        <dbReference type="ChEBI" id="CHEBI:30013"/>
        <dbReference type="ChEBI" id="CHEBI:30616"/>
        <dbReference type="ChEBI" id="CHEBI:61977"/>
        <dbReference type="ChEBI" id="CHEBI:456216"/>
        <dbReference type="EC" id="2.7.11.1"/>
    </reaction>
</comment>
<comment type="catalytic activity">
    <reaction evidence="8">
        <text>L-seryl-[protein] + ATP = O-phospho-L-seryl-[protein] + ADP + H(+)</text>
        <dbReference type="Rhea" id="RHEA:17989"/>
        <dbReference type="Rhea" id="RHEA-COMP:9863"/>
        <dbReference type="Rhea" id="RHEA-COMP:11604"/>
        <dbReference type="ChEBI" id="CHEBI:15378"/>
        <dbReference type="ChEBI" id="CHEBI:29999"/>
        <dbReference type="ChEBI" id="CHEBI:30616"/>
        <dbReference type="ChEBI" id="CHEBI:83421"/>
        <dbReference type="ChEBI" id="CHEBI:456216"/>
        <dbReference type="EC" id="2.7.11.1"/>
    </reaction>
</comment>
<evidence type="ECO:0000256" key="2">
    <source>
        <dbReference type="ARBA" id="ARBA00022527"/>
    </source>
</evidence>
<proteinExistence type="predicted"/>
<dbReference type="PANTHER" id="PTHR13902">
    <property type="entry name" value="SERINE/THREONINE-PROTEIN KINASE WNK WITH NO LYSINE -RELATED"/>
    <property type="match status" value="1"/>
</dbReference>
<reference evidence="11 12" key="1">
    <citation type="submission" date="2019-01" db="EMBL/GenBank/DDBJ databases">
        <title>Sequencing of cultivated peanut Arachis hypogaea provides insights into genome evolution and oil improvement.</title>
        <authorList>
            <person name="Chen X."/>
        </authorList>
    </citation>
    <scope>NUCLEOTIDE SEQUENCE [LARGE SCALE GENOMIC DNA]</scope>
    <source>
        <strain evidence="12">cv. Fuhuasheng</strain>
        <tissue evidence="11">Leaves</tissue>
    </source>
</reference>
<dbReference type="Gene3D" id="3.10.20.90">
    <property type="entry name" value="Phosphatidylinositol 3-kinase Catalytic Subunit, Chain A, domain 1"/>
    <property type="match status" value="1"/>
</dbReference>
<evidence type="ECO:0000256" key="3">
    <source>
        <dbReference type="ARBA" id="ARBA00022679"/>
    </source>
</evidence>
<evidence type="ECO:0000259" key="10">
    <source>
        <dbReference type="PROSITE" id="PS50011"/>
    </source>
</evidence>
<evidence type="ECO:0000256" key="6">
    <source>
        <dbReference type="ARBA" id="ARBA00022840"/>
    </source>
</evidence>
<dbReference type="GO" id="GO:0004674">
    <property type="term" value="F:protein serine/threonine kinase activity"/>
    <property type="evidence" value="ECO:0007669"/>
    <property type="project" value="UniProtKB-KW"/>
</dbReference>
<dbReference type="EMBL" id="SDMP01000019">
    <property type="protein sequence ID" value="RYQ90855.1"/>
    <property type="molecule type" value="Genomic_DNA"/>
</dbReference>
<evidence type="ECO:0000256" key="9">
    <source>
        <dbReference type="SAM" id="MobiDB-lite"/>
    </source>
</evidence>